<dbReference type="GO" id="GO:0008168">
    <property type="term" value="F:methyltransferase activity"/>
    <property type="evidence" value="ECO:0007669"/>
    <property type="project" value="UniProtKB-KW"/>
</dbReference>
<dbReference type="InterPro" id="IPR036414">
    <property type="entry name" value="YaeB_N_sf"/>
</dbReference>
<dbReference type="Pfam" id="PF01980">
    <property type="entry name" value="TrmO_N"/>
    <property type="match status" value="1"/>
</dbReference>
<evidence type="ECO:0000256" key="2">
    <source>
        <dbReference type="ARBA" id="ARBA00033753"/>
    </source>
</evidence>
<dbReference type="CDD" id="cd09281">
    <property type="entry name" value="UPF0066"/>
    <property type="match status" value="1"/>
</dbReference>
<dbReference type="Gene3D" id="3.30.2310.10">
    <property type="entry name" value="YaeB-like"/>
    <property type="match status" value="1"/>
</dbReference>
<comment type="caution">
    <text evidence="4">The sequence shown here is derived from an EMBL/GenBank/DDBJ whole genome shotgun (WGS) entry which is preliminary data.</text>
</comment>
<sequence length="243" mass="28061">MSEIMPKSEHSLQIIARIHNDFPEKFGVPHQSGWLKKQKAQIIFEPEYRRPEAFRGIEEYDYIWLIWQFSEAVEKGWSSTVRPPRLGGNVRKGVFATRSPFRPNHLGLSCVRLEKVEQHPRLGIILHVSGADLMDGTPVFDIKPYLPYVESHPGAAGGFTDQIERSRLAVEFPEELLEKIPEEQRAALTEVLENDPRPGYQEDPNRIYGLSYGSKNIKFHVKERVLTVCEVTEYKKEQKSFDK</sequence>
<reference evidence="4 5" key="1">
    <citation type="submission" date="2024-06" db="EMBL/GenBank/DDBJ databases">
        <title>Genomic Encyclopedia of Type Strains, Phase IV (KMG-IV): sequencing the most valuable type-strain genomes for metagenomic binning, comparative biology and taxonomic classification.</title>
        <authorList>
            <person name="Goeker M."/>
        </authorList>
    </citation>
    <scope>NUCLEOTIDE SEQUENCE [LARGE SCALE GENOMIC DNA]</scope>
    <source>
        <strain evidence="4 5">DSM 29492</strain>
    </source>
</reference>
<dbReference type="InterPro" id="IPR040372">
    <property type="entry name" value="YaeB-like"/>
</dbReference>
<dbReference type="PANTHER" id="PTHR12818">
    <property type="entry name" value="TRNA (ADENINE(37)-N6)-METHYLTRANSFERASE"/>
    <property type="match status" value="1"/>
</dbReference>
<feature type="domain" description="TsaA-like" evidence="3">
    <location>
        <begin position="12"/>
        <end position="154"/>
    </location>
</feature>
<dbReference type="PANTHER" id="PTHR12818:SF0">
    <property type="entry name" value="TRNA (ADENINE(37)-N6)-METHYLTRANSFERASE"/>
    <property type="match status" value="1"/>
</dbReference>
<dbReference type="SUPFAM" id="SSF118196">
    <property type="entry name" value="YaeB-like"/>
    <property type="match status" value="1"/>
</dbReference>
<dbReference type="Pfam" id="PF18389">
    <property type="entry name" value="TrmO_C"/>
    <property type="match status" value="1"/>
</dbReference>
<evidence type="ECO:0000256" key="1">
    <source>
        <dbReference type="ARBA" id="ARBA00022691"/>
    </source>
</evidence>
<dbReference type="InterPro" id="IPR023368">
    <property type="entry name" value="UPF0066_cons_site"/>
</dbReference>
<comment type="similarity">
    <text evidence="2">Belongs to the tRNA methyltransferase O family.</text>
</comment>
<proteinExistence type="inferred from homology"/>
<organism evidence="4 5">
    <name type="scientific">Blautia caecimuris</name>
    <dbReference type="NCBI Taxonomy" id="1796615"/>
    <lineage>
        <taxon>Bacteria</taxon>
        <taxon>Bacillati</taxon>
        <taxon>Bacillota</taxon>
        <taxon>Clostridia</taxon>
        <taxon>Lachnospirales</taxon>
        <taxon>Lachnospiraceae</taxon>
        <taxon>Blautia</taxon>
    </lineage>
</organism>
<gene>
    <name evidence="4" type="ORF">ABID24_002113</name>
</gene>
<evidence type="ECO:0000313" key="5">
    <source>
        <dbReference type="Proteomes" id="UP001549106"/>
    </source>
</evidence>
<dbReference type="PROSITE" id="PS01318">
    <property type="entry name" value="TSAA_1"/>
    <property type="match status" value="1"/>
</dbReference>
<evidence type="ECO:0000259" key="3">
    <source>
        <dbReference type="PROSITE" id="PS51668"/>
    </source>
</evidence>
<dbReference type="InterPro" id="IPR036413">
    <property type="entry name" value="YaeB-like_sf"/>
</dbReference>
<dbReference type="Proteomes" id="UP001549106">
    <property type="component" value="Unassembled WGS sequence"/>
</dbReference>
<accession>A0ABV2M315</accession>
<name>A0ABV2M315_9FIRM</name>
<dbReference type="EMBL" id="JBEPMJ010000015">
    <property type="protein sequence ID" value="MET3750860.1"/>
    <property type="molecule type" value="Genomic_DNA"/>
</dbReference>
<dbReference type="NCBIfam" id="TIGR00104">
    <property type="entry name" value="tRNA_TsaA"/>
    <property type="match status" value="1"/>
</dbReference>
<dbReference type="GO" id="GO:0032259">
    <property type="term" value="P:methylation"/>
    <property type="evidence" value="ECO:0007669"/>
    <property type="project" value="UniProtKB-KW"/>
</dbReference>
<keyword evidence="5" id="KW-1185">Reference proteome</keyword>
<dbReference type="RefSeq" id="WP_257464829.1">
    <property type="nucleotide sequence ID" value="NZ_JANJZT010000015.1"/>
</dbReference>
<dbReference type="InterPro" id="IPR041369">
    <property type="entry name" value="TrmO_C"/>
</dbReference>
<dbReference type="Gene3D" id="2.40.30.70">
    <property type="entry name" value="YaeB-like"/>
    <property type="match status" value="1"/>
</dbReference>
<dbReference type="InterPro" id="IPR023370">
    <property type="entry name" value="TrmO-like_N"/>
</dbReference>
<keyword evidence="1" id="KW-0949">S-adenosyl-L-methionine</keyword>
<evidence type="ECO:0000313" key="4">
    <source>
        <dbReference type="EMBL" id="MET3750860.1"/>
    </source>
</evidence>
<keyword evidence="4" id="KW-0489">Methyltransferase</keyword>
<dbReference type="PROSITE" id="PS51668">
    <property type="entry name" value="TSAA_2"/>
    <property type="match status" value="1"/>
</dbReference>
<keyword evidence="4" id="KW-0808">Transferase</keyword>
<protein>
    <submittedName>
        <fullName evidence="4">tRNA-Thr(GGU) m(6)t(6)A37 methyltransferase TsaA</fullName>
    </submittedName>
</protein>